<comment type="caution">
    <text evidence="2">The sequence shown here is derived from an EMBL/GenBank/DDBJ whole genome shotgun (WGS) entry which is preliminary data.</text>
</comment>
<proteinExistence type="predicted"/>
<gene>
    <name evidence="2" type="ORF">TGFOU_407880</name>
</gene>
<evidence type="ECO:0000313" key="2">
    <source>
        <dbReference type="EMBL" id="KFG29349.1"/>
    </source>
</evidence>
<dbReference type="VEuPathDB" id="ToxoDB:TGFOU_407880"/>
<organism evidence="2 3">
    <name type="scientific">Toxoplasma gondii FOU</name>
    <dbReference type="NCBI Taxonomy" id="943167"/>
    <lineage>
        <taxon>Eukaryota</taxon>
        <taxon>Sar</taxon>
        <taxon>Alveolata</taxon>
        <taxon>Apicomplexa</taxon>
        <taxon>Conoidasida</taxon>
        <taxon>Coccidia</taxon>
        <taxon>Eucoccidiorida</taxon>
        <taxon>Eimeriorina</taxon>
        <taxon>Sarcocystidae</taxon>
        <taxon>Toxoplasma</taxon>
    </lineage>
</organism>
<sequence length="71" mass="7902">PAAGRLWRMCRSLTYHPGRRVSNDGGEGRWSPPRSVCGAGPRRSRCRRGSGICCSWGRRALHHHEGYGILS</sequence>
<reference evidence="2 3" key="1">
    <citation type="submission" date="2014-07" db="EMBL/GenBank/DDBJ databases">
        <authorList>
            <person name="Sibley D."/>
            <person name="Venepally P."/>
            <person name="Karamycheva S."/>
            <person name="Hadjithomas M."/>
            <person name="Khan A."/>
            <person name="Brunk B."/>
            <person name="Roos D."/>
            <person name="Caler E."/>
            <person name="Lorenzi H."/>
        </authorList>
    </citation>
    <scope>NUCLEOTIDE SEQUENCE [LARGE SCALE GENOMIC DNA]</scope>
    <source>
        <strain evidence="2 3">FOU</strain>
    </source>
</reference>
<dbReference type="AlphaFoldDB" id="A0A086JB31"/>
<dbReference type="EMBL" id="AEYH02003325">
    <property type="protein sequence ID" value="KFG29349.1"/>
    <property type="molecule type" value="Genomic_DNA"/>
</dbReference>
<protein>
    <submittedName>
        <fullName evidence="2">Uncharacterized protein</fullName>
    </submittedName>
</protein>
<evidence type="ECO:0000256" key="1">
    <source>
        <dbReference type="SAM" id="MobiDB-lite"/>
    </source>
</evidence>
<feature type="non-terminal residue" evidence="2">
    <location>
        <position position="1"/>
    </location>
</feature>
<name>A0A086JB31_TOXGO</name>
<accession>A0A086JB31</accession>
<feature type="region of interest" description="Disordered" evidence="1">
    <location>
        <begin position="19"/>
        <end position="43"/>
    </location>
</feature>
<feature type="non-terminal residue" evidence="2">
    <location>
        <position position="71"/>
    </location>
</feature>
<dbReference type="Proteomes" id="UP000028838">
    <property type="component" value="Unassembled WGS sequence"/>
</dbReference>
<evidence type="ECO:0000313" key="3">
    <source>
        <dbReference type="Proteomes" id="UP000028838"/>
    </source>
</evidence>